<proteinExistence type="predicted"/>
<evidence type="ECO:0000256" key="1">
    <source>
        <dbReference type="SAM" id="Phobius"/>
    </source>
</evidence>
<feature type="transmembrane region" description="Helical" evidence="1">
    <location>
        <begin position="160"/>
        <end position="180"/>
    </location>
</feature>
<feature type="transmembrane region" description="Helical" evidence="1">
    <location>
        <begin position="65"/>
        <end position="82"/>
    </location>
</feature>
<gene>
    <name evidence="3" type="ORF">AAC431_08630</name>
    <name evidence="2" type="ORF">F6H94_08650</name>
</gene>
<evidence type="ECO:0000313" key="4">
    <source>
        <dbReference type="Proteomes" id="UP000327236"/>
    </source>
</evidence>
<comment type="caution">
    <text evidence="2">The sequence shown here is derived from an EMBL/GenBank/DDBJ whole genome shotgun (WGS) entry which is preliminary data.</text>
</comment>
<evidence type="ECO:0000313" key="2">
    <source>
        <dbReference type="EMBL" id="KAA9319937.1"/>
    </source>
</evidence>
<dbReference type="Proteomes" id="UP001385848">
    <property type="component" value="Unassembled WGS sequence"/>
</dbReference>
<keyword evidence="1" id="KW-1133">Transmembrane helix</keyword>
<dbReference type="EMBL" id="VYWW01000070">
    <property type="protein sequence ID" value="KAA9319937.1"/>
    <property type="molecule type" value="Genomic_DNA"/>
</dbReference>
<organism evidence="2 4">
    <name type="scientific">Lactobacillus jensenii</name>
    <dbReference type="NCBI Taxonomy" id="109790"/>
    <lineage>
        <taxon>Bacteria</taxon>
        <taxon>Bacillati</taxon>
        <taxon>Bacillota</taxon>
        <taxon>Bacilli</taxon>
        <taxon>Lactobacillales</taxon>
        <taxon>Lactobacillaceae</taxon>
        <taxon>Lactobacillus</taxon>
    </lineage>
</organism>
<dbReference type="RefSeq" id="WP_006585522.1">
    <property type="nucleotide sequence ID" value="NZ_CATOUV010000001.1"/>
</dbReference>
<dbReference type="AlphaFoldDB" id="A0A5N1I7E5"/>
<dbReference type="EMBL" id="JBBVUL010000023">
    <property type="protein sequence ID" value="MEL0565969.1"/>
    <property type="molecule type" value="Genomic_DNA"/>
</dbReference>
<keyword evidence="1" id="KW-0812">Transmembrane</keyword>
<dbReference type="Proteomes" id="UP000327236">
    <property type="component" value="Unassembled WGS sequence"/>
</dbReference>
<feature type="transmembrane region" description="Helical" evidence="1">
    <location>
        <begin position="34"/>
        <end position="53"/>
    </location>
</feature>
<dbReference type="KEGG" id="lje:BUE77_00135"/>
<protein>
    <submittedName>
        <fullName evidence="2">Uncharacterized protein</fullName>
    </submittedName>
</protein>
<name>A0A5N1I7E5_LACJE</name>
<accession>A0A5N1I7E5</accession>
<evidence type="ECO:0000313" key="5">
    <source>
        <dbReference type="Proteomes" id="UP001385848"/>
    </source>
</evidence>
<keyword evidence="1" id="KW-0472">Membrane</keyword>
<reference evidence="2 4" key="1">
    <citation type="submission" date="2019-09" db="EMBL/GenBank/DDBJ databases">
        <title>Draft genome sequence assemblies of isolates from the urinary tract.</title>
        <authorList>
            <person name="Mores C.R."/>
            <person name="Putonti C."/>
            <person name="Wolfe A.J."/>
        </authorList>
    </citation>
    <scope>NUCLEOTIDE SEQUENCE [LARGE SCALE GENOMIC DNA]</scope>
    <source>
        <strain evidence="2 4">UMB246</strain>
    </source>
</reference>
<keyword evidence="5" id="KW-1185">Reference proteome</keyword>
<evidence type="ECO:0000313" key="3">
    <source>
        <dbReference type="EMBL" id="MEL0565969.1"/>
    </source>
</evidence>
<sequence>MFYKDNDVYKQCKQVINVNSDTYKNYRKDVNTKLNEILAAFTWTVICGFPFFIEFGQTTIPISDQVFDITVIITGLVFFIWYKYSHKSFFAKEPAFKKMALVCNVDKYHFLYQKATHQLNQNKDAVRKTFKLSKYIFMIFVINSIEDDIKGIFISHLSNLKLWSIFIWIILTLLFTLLHFSHIIGKIITIFININAKTNSIIDTCIKHGMFVKNYTLLYSTIKVLEENDLKK</sequence>
<reference evidence="3 5" key="2">
    <citation type="submission" date="2024-04" db="EMBL/GenBank/DDBJ databases">
        <title>Three lactobacilli isolated from voided urine samples from females with type 2 diabetes.</title>
        <authorList>
            <person name="Kula A."/>
            <person name="Stegman N."/>
            <person name="Putonti C."/>
        </authorList>
    </citation>
    <scope>NUCLEOTIDE SEQUENCE [LARGE SCALE GENOMIC DNA]</scope>
    <source>
        <strain evidence="3 5">1855</strain>
    </source>
</reference>
<dbReference type="GeneID" id="31742103"/>